<sequence>WASRCPFVLDRPCGNVPLGVDPSTVSPCKPPARDTCGCGGYHGTIGGLSSVIRDLNLDDLKSMEIRPISKPVYPDFVSYDVRLSSFDVWPKSISQSKERLAHAGFFYTGKSDQTLCHHCGAGLKDWEVDDDPWVEHAKWKPDCFYL</sequence>
<accession>A0AAD9R856</accession>
<reference evidence="1" key="1">
    <citation type="submission" date="2021-08" db="EMBL/GenBank/DDBJ databases">
        <authorList>
            <person name="Misof B."/>
            <person name="Oliver O."/>
            <person name="Podsiadlowski L."/>
            <person name="Donath A."/>
            <person name="Peters R."/>
            <person name="Mayer C."/>
            <person name="Rust J."/>
            <person name="Gunkel S."/>
            <person name="Lesny P."/>
            <person name="Martin S."/>
            <person name="Oeyen J.P."/>
            <person name="Petersen M."/>
            <person name="Panagiotis P."/>
            <person name="Wilbrandt J."/>
            <person name="Tanja T."/>
        </authorList>
    </citation>
    <scope>NUCLEOTIDE SEQUENCE</scope>
    <source>
        <strain evidence="1">GBR_01_08_01A</strain>
        <tissue evidence="1">Thorax + abdomen</tissue>
    </source>
</reference>
<dbReference type="PANTHER" id="PTHR10044:SF139">
    <property type="entry name" value="DEATH-ASSOCIATED INHIBITOR OF APOPTOSIS 2"/>
    <property type="match status" value="1"/>
</dbReference>
<protein>
    <recommendedName>
        <fullName evidence="3">Inhibitor of apoptosis 2</fullName>
    </recommendedName>
</protein>
<dbReference type="Proteomes" id="UP001258017">
    <property type="component" value="Unassembled WGS sequence"/>
</dbReference>
<dbReference type="PROSITE" id="PS01282">
    <property type="entry name" value="BIR_REPEAT_1"/>
    <property type="match status" value="1"/>
</dbReference>
<proteinExistence type="predicted"/>
<dbReference type="PROSITE" id="PS50143">
    <property type="entry name" value="BIR_REPEAT_2"/>
    <property type="match status" value="1"/>
</dbReference>
<dbReference type="GO" id="GO:0005737">
    <property type="term" value="C:cytoplasm"/>
    <property type="evidence" value="ECO:0007669"/>
    <property type="project" value="TreeGrafter"/>
</dbReference>
<dbReference type="InterPro" id="IPR050784">
    <property type="entry name" value="IAP"/>
</dbReference>
<dbReference type="Pfam" id="PF00653">
    <property type="entry name" value="BIR"/>
    <property type="match status" value="1"/>
</dbReference>
<feature type="non-terminal residue" evidence="1">
    <location>
        <position position="146"/>
    </location>
</feature>
<dbReference type="SUPFAM" id="SSF57924">
    <property type="entry name" value="Inhibitor of apoptosis (IAP) repeat"/>
    <property type="match status" value="1"/>
</dbReference>
<gene>
    <name evidence="1" type="ORF">KPH14_013092</name>
</gene>
<dbReference type="GO" id="GO:0043027">
    <property type="term" value="F:cysteine-type endopeptidase inhibitor activity involved in apoptotic process"/>
    <property type="evidence" value="ECO:0007669"/>
    <property type="project" value="TreeGrafter"/>
</dbReference>
<dbReference type="CDD" id="cd00022">
    <property type="entry name" value="BIR"/>
    <property type="match status" value="1"/>
</dbReference>
<dbReference type="AlphaFoldDB" id="A0AAD9R856"/>
<dbReference type="GO" id="GO:0043066">
    <property type="term" value="P:negative regulation of apoptotic process"/>
    <property type="evidence" value="ECO:0007669"/>
    <property type="project" value="TreeGrafter"/>
</dbReference>
<dbReference type="PANTHER" id="PTHR10044">
    <property type="entry name" value="INHIBITOR OF APOPTOSIS"/>
    <property type="match status" value="1"/>
</dbReference>
<dbReference type="GO" id="GO:0005634">
    <property type="term" value="C:nucleus"/>
    <property type="evidence" value="ECO:0007669"/>
    <property type="project" value="TreeGrafter"/>
</dbReference>
<comment type="caution">
    <text evidence="1">The sequence shown here is derived from an EMBL/GenBank/DDBJ whole genome shotgun (WGS) entry which is preliminary data.</text>
</comment>
<evidence type="ECO:0008006" key="3">
    <source>
        <dbReference type="Google" id="ProtNLM"/>
    </source>
</evidence>
<dbReference type="GO" id="GO:0031398">
    <property type="term" value="P:positive regulation of protein ubiquitination"/>
    <property type="evidence" value="ECO:0007669"/>
    <property type="project" value="TreeGrafter"/>
</dbReference>
<dbReference type="EMBL" id="JAIFRP010004715">
    <property type="protein sequence ID" value="KAK2574830.1"/>
    <property type="molecule type" value="Genomic_DNA"/>
</dbReference>
<reference evidence="1" key="2">
    <citation type="journal article" date="2023" name="Commun. Biol.">
        <title>Intrasexual cuticular hydrocarbon dimorphism in a wasp sheds light on hydrocarbon biosynthesis genes in Hymenoptera.</title>
        <authorList>
            <person name="Moris V.C."/>
            <person name="Podsiadlowski L."/>
            <person name="Martin S."/>
            <person name="Oeyen J.P."/>
            <person name="Donath A."/>
            <person name="Petersen M."/>
            <person name="Wilbrandt J."/>
            <person name="Misof B."/>
            <person name="Liedtke D."/>
            <person name="Thamm M."/>
            <person name="Scheiner R."/>
            <person name="Schmitt T."/>
            <person name="Niehuis O."/>
        </authorList>
    </citation>
    <scope>NUCLEOTIDE SEQUENCE</scope>
    <source>
        <strain evidence="1">GBR_01_08_01A</strain>
    </source>
</reference>
<dbReference type="GO" id="GO:0051726">
    <property type="term" value="P:regulation of cell cycle"/>
    <property type="evidence" value="ECO:0007669"/>
    <property type="project" value="TreeGrafter"/>
</dbReference>
<organism evidence="1 2">
    <name type="scientific">Odynerus spinipes</name>
    <dbReference type="NCBI Taxonomy" id="1348599"/>
    <lineage>
        <taxon>Eukaryota</taxon>
        <taxon>Metazoa</taxon>
        <taxon>Ecdysozoa</taxon>
        <taxon>Arthropoda</taxon>
        <taxon>Hexapoda</taxon>
        <taxon>Insecta</taxon>
        <taxon>Pterygota</taxon>
        <taxon>Neoptera</taxon>
        <taxon>Endopterygota</taxon>
        <taxon>Hymenoptera</taxon>
        <taxon>Apocrita</taxon>
        <taxon>Aculeata</taxon>
        <taxon>Vespoidea</taxon>
        <taxon>Vespidae</taxon>
        <taxon>Eumeninae</taxon>
        <taxon>Odynerus</taxon>
    </lineage>
</organism>
<name>A0AAD9R856_9HYME</name>
<evidence type="ECO:0000313" key="2">
    <source>
        <dbReference type="Proteomes" id="UP001258017"/>
    </source>
</evidence>
<evidence type="ECO:0000313" key="1">
    <source>
        <dbReference type="EMBL" id="KAK2574830.1"/>
    </source>
</evidence>
<dbReference type="Gene3D" id="1.10.1170.10">
    <property type="entry name" value="Inhibitor Of Apoptosis Protein (2mihbC-IAP-1), Chain A"/>
    <property type="match status" value="1"/>
</dbReference>
<feature type="non-terminal residue" evidence="1">
    <location>
        <position position="1"/>
    </location>
</feature>
<dbReference type="GO" id="GO:0061630">
    <property type="term" value="F:ubiquitin protein ligase activity"/>
    <property type="evidence" value="ECO:0007669"/>
    <property type="project" value="TreeGrafter"/>
</dbReference>
<dbReference type="InterPro" id="IPR001370">
    <property type="entry name" value="BIR_rpt"/>
</dbReference>
<dbReference type="SMART" id="SM00238">
    <property type="entry name" value="BIR"/>
    <property type="match status" value="1"/>
</dbReference>
<keyword evidence="2" id="KW-1185">Reference proteome</keyword>